<evidence type="ECO:0000259" key="1">
    <source>
        <dbReference type="PROSITE" id="PS50878"/>
    </source>
</evidence>
<dbReference type="Pfam" id="PF00078">
    <property type="entry name" value="RVT_1"/>
    <property type="match status" value="1"/>
</dbReference>
<dbReference type="EMBL" id="UYWY01000243">
    <property type="protein sequence ID" value="VDM24346.1"/>
    <property type="molecule type" value="Genomic_DNA"/>
</dbReference>
<sequence length="140" mass="15589">METAGGFNVDGEELQMLLFTDDIVLVADDPEKLQKLLNELNNKAKKIGLSAHDGKTKWMKNAFCPQVTMKLGNENIGIVEQYAYLGQIVQMNKDLGLELSMRGRAAWIASIKLKDIFCDTKETPSVKAELFNSTVLLVLL</sequence>
<protein>
    <submittedName>
        <fullName evidence="4">Reverse transcriptase domain-containing protein</fullName>
    </submittedName>
</protein>
<evidence type="ECO:0000313" key="2">
    <source>
        <dbReference type="EMBL" id="VDM24346.1"/>
    </source>
</evidence>
<reference evidence="2 3" key="2">
    <citation type="submission" date="2018-11" db="EMBL/GenBank/DDBJ databases">
        <authorList>
            <consortium name="Pathogen Informatics"/>
        </authorList>
    </citation>
    <scope>NUCLEOTIDE SEQUENCE [LARGE SCALE GENOMIC DNA]</scope>
</reference>
<dbReference type="WBParaSite" id="TCNE_0000050401-mRNA-1">
    <property type="protein sequence ID" value="TCNE_0000050401-mRNA-1"/>
    <property type="gene ID" value="TCNE_0000050401"/>
</dbReference>
<evidence type="ECO:0000313" key="3">
    <source>
        <dbReference type="Proteomes" id="UP000050794"/>
    </source>
</evidence>
<dbReference type="AlphaFoldDB" id="A0A183TW85"/>
<dbReference type="PANTHER" id="PTHR47027:SF20">
    <property type="entry name" value="REVERSE TRANSCRIPTASE-LIKE PROTEIN WITH RNA-DIRECTED DNA POLYMERASE DOMAIN"/>
    <property type="match status" value="1"/>
</dbReference>
<proteinExistence type="predicted"/>
<dbReference type="Proteomes" id="UP000050794">
    <property type="component" value="Unassembled WGS sequence"/>
</dbReference>
<feature type="domain" description="Reverse transcriptase" evidence="1">
    <location>
        <begin position="1"/>
        <end position="89"/>
    </location>
</feature>
<reference evidence="4" key="1">
    <citation type="submission" date="2016-06" db="UniProtKB">
        <authorList>
            <consortium name="WormBaseParasite"/>
        </authorList>
    </citation>
    <scope>IDENTIFICATION</scope>
</reference>
<organism evidence="3 4">
    <name type="scientific">Toxocara canis</name>
    <name type="common">Canine roundworm</name>
    <dbReference type="NCBI Taxonomy" id="6265"/>
    <lineage>
        <taxon>Eukaryota</taxon>
        <taxon>Metazoa</taxon>
        <taxon>Ecdysozoa</taxon>
        <taxon>Nematoda</taxon>
        <taxon>Chromadorea</taxon>
        <taxon>Rhabditida</taxon>
        <taxon>Spirurina</taxon>
        <taxon>Ascaridomorpha</taxon>
        <taxon>Ascaridoidea</taxon>
        <taxon>Toxocaridae</taxon>
        <taxon>Toxocara</taxon>
    </lineage>
</organism>
<accession>A0A183TW85</accession>
<dbReference type="InterPro" id="IPR000477">
    <property type="entry name" value="RT_dom"/>
</dbReference>
<dbReference type="PANTHER" id="PTHR47027">
    <property type="entry name" value="REVERSE TRANSCRIPTASE DOMAIN-CONTAINING PROTEIN"/>
    <property type="match status" value="1"/>
</dbReference>
<dbReference type="PROSITE" id="PS50878">
    <property type="entry name" value="RT_POL"/>
    <property type="match status" value="1"/>
</dbReference>
<keyword evidence="3" id="KW-1185">Reference proteome</keyword>
<name>A0A183TW85_TOXCA</name>
<gene>
    <name evidence="2" type="ORF">TCNE_LOCUS505</name>
</gene>
<evidence type="ECO:0000313" key="4">
    <source>
        <dbReference type="WBParaSite" id="TCNE_0000050401-mRNA-1"/>
    </source>
</evidence>